<sequence length="163" mass="19461">MFIWFCSKMYRCLDRCCWFFRLFKKSLRESFRNEKAKSRSRWWIKKWPVVKIGEIMVHRIFSKNRQLETYTNRANSIKKILKSTPKKTCNSQLEESFPGVKPLENSKDVPFSPMSAKKRLDDDRQGKVPSLRSLTDGIATNHKRKVYHYQSLLEAEVFEMSLL</sequence>
<proteinExistence type="predicted"/>
<protein>
    <submittedName>
        <fullName evidence="2">(northern house mosquito) hypothetical protein</fullName>
    </submittedName>
</protein>
<evidence type="ECO:0000256" key="1">
    <source>
        <dbReference type="SAM" id="MobiDB-lite"/>
    </source>
</evidence>
<name>A0A8D8D5W2_CULPI</name>
<organism evidence="2">
    <name type="scientific">Culex pipiens</name>
    <name type="common">House mosquito</name>
    <dbReference type="NCBI Taxonomy" id="7175"/>
    <lineage>
        <taxon>Eukaryota</taxon>
        <taxon>Metazoa</taxon>
        <taxon>Ecdysozoa</taxon>
        <taxon>Arthropoda</taxon>
        <taxon>Hexapoda</taxon>
        <taxon>Insecta</taxon>
        <taxon>Pterygota</taxon>
        <taxon>Neoptera</taxon>
        <taxon>Endopterygota</taxon>
        <taxon>Diptera</taxon>
        <taxon>Nematocera</taxon>
        <taxon>Culicoidea</taxon>
        <taxon>Culicidae</taxon>
        <taxon>Culicinae</taxon>
        <taxon>Culicini</taxon>
        <taxon>Culex</taxon>
        <taxon>Culex</taxon>
    </lineage>
</organism>
<reference evidence="2" key="1">
    <citation type="submission" date="2021-05" db="EMBL/GenBank/DDBJ databases">
        <authorList>
            <person name="Alioto T."/>
            <person name="Alioto T."/>
            <person name="Gomez Garrido J."/>
        </authorList>
    </citation>
    <scope>NUCLEOTIDE SEQUENCE</scope>
</reference>
<dbReference type="AlphaFoldDB" id="A0A8D8D5W2"/>
<dbReference type="EMBL" id="HBUE01258096">
    <property type="protein sequence ID" value="CAG6557572.1"/>
    <property type="molecule type" value="Transcribed_RNA"/>
</dbReference>
<dbReference type="EMBL" id="HBUE01153085">
    <property type="protein sequence ID" value="CAG6506267.1"/>
    <property type="molecule type" value="Transcribed_RNA"/>
</dbReference>
<feature type="region of interest" description="Disordered" evidence="1">
    <location>
        <begin position="98"/>
        <end position="129"/>
    </location>
</feature>
<evidence type="ECO:0000313" key="2">
    <source>
        <dbReference type="EMBL" id="CAG6506267.1"/>
    </source>
</evidence>
<accession>A0A8D8D5W2</accession>